<organism evidence="1 2">
    <name type="scientific">Populus alba x Populus x berolinensis</name>
    <dbReference type="NCBI Taxonomy" id="444605"/>
    <lineage>
        <taxon>Eukaryota</taxon>
        <taxon>Viridiplantae</taxon>
        <taxon>Streptophyta</taxon>
        <taxon>Embryophyta</taxon>
        <taxon>Tracheophyta</taxon>
        <taxon>Spermatophyta</taxon>
        <taxon>Magnoliopsida</taxon>
        <taxon>eudicotyledons</taxon>
        <taxon>Gunneridae</taxon>
        <taxon>Pentapetalae</taxon>
        <taxon>rosids</taxon>
        <taxon>fabids</taxon>
        <taxon>Malpighiales</taxon>
        <taxon>Salicaceae</taxon>
        <taxon>Saliceae</taxon>
        <taxon>Populus</taxon>
    </lineage>
</organism>
<evidence type="ECO:0000313" key="1">
    <source>
        <dbReference type="EMBL" id="KAJ6999845.1"/>
    </source>
</evidence>
<comment type="caution">
    <text evidence="1">The sequence shown here is derived from an EMBL/GenBank/DDBJ whole genome shotgun (WGS) entry which is preliminary data.</text>
</comment>
<keyword evidence="2" id="KW-1185">Reference proteome</keyword>
<dbReference type="AlphaFoldDB" id="A0AAD6R1A6"/>
<protein>
    <submittedName>
        <fullName evidence="1">Uncharacterized protein</fullName>
    </submittedName>
</protein>
<sequence length="127" mass="14296">MSIGLDKRTDYLVFYLIQSVARSSFKLWTISAVEKHEGADSKLIQGDSFLSEGVGLDDGFGPQAMTNLMSTKPNKASKWNYQGVAENHDKQFATSVLAPQFYSHCKHYCPLLLTFLTLHNPLFSYKI</sequence>
<dbReference type="Proteomes" id="UP001164929">
    <property type="component" value="Chromosome 4"/>
</dbReference>
<name>A0AAD6R1A6_9ROSI</name>
<gene>
    <name evidence="1" type="ORF">NC653_010560</name>
</gene>
<evidence type="ECO:0000313" key="2">
    <source>
        <dbReference type="Proteomes" id="UP001164929"/>
    </source>
</evidence>
<proteinExistence type="predicted"/>
<dbReference type="EMBL" id="JAQIZT010000004">
    <property type="protein sequence ID" value="KAJ6999845.1"/>
    <property type="molecule type" value="Genomic_DNA"/>
</dbReference>
<accession>A0AAD6R1A6</accession>
<reference evidence="1 2" key="1">
    <citation type="journal article" date="2023" name="Mol. Ecol. Resour.">
        <title>Chromosome-level genome assembly of a triploid poplar Populus alba 'Berolinensis'.</title>
        <authorList>
            <person name="Chen S."/>
            <person name="Yu Y."/>
            <person name="Wang X."/>
            <person name="Wang S."/>
            <person name="Zhang T."/>
            <person name="Zhou Y."/>
            <person name="He R."/>
            <person name="Meng N."/>
            <person name="Wang Y."/>
            <person name="Liu W."/>
            <person name="Liu Z."/>
            <person name="Liu J."/>
            <person name="Guo Q."/>
            <person name="Huang H."/>
            <person name="Sederoff R.R."/>
            <person name="Wang G."/>
            <person name="Qu G."/>
            <person name="Chen S."/>
        </authorList>
    </citation>
    <scope>NUCLEOTIDE SEQUENCE [LARGE SCALE GENOMIC DNA]</scope>
    <source>
        <strain evidence="1">SC-2020</strain>
    </source>
</reference>